<keyword evidence="1" id="KW-0812">Transmembrane</keyword>
<dbReference type="AlphaFoldDB" id="A0A914YZK7"/>
<dbReference type="Proteomes" id="UP000887577">
    <property type="component" value="Unplaced"/>
</dbReference>
<reference evidence="3" key="1">
    <citation type="submission" date="2022-11" db="UniProtKB">
        <authorList>
            <consortium name="WormBaseParasite"/>
        </authorList>
    </citation>
    <scope>IDENTIFICATION</scope>
</reference>
<keyword evidence="2" id="KW-1185">Reference proteome</keyword>
<evidence type="ECO:0000256" key="1">
    <source>
        <dbReference type="SAM" id="Phobius"/>
    </source>
</evidence>
<protein>
    <submittedName>
        <fullName evidence="3">Uncharacterized protein</fullName>
    </submittedName>
</protein>
<accession>A0A914YZK7</accession>
<evidence type="ECO:0000313" key="2">
    <source>
        <dbReference type="Proteomes" id="UP000887577"/>
    </source>
</evidence>
<keyword evidence="1" id="KW-0472">Membrane</keyword>
<keyword evidence="1" id="KW-1133">Transmembrane helix</keyword>
<dbReference type="WBParaSite" id="PSU_v2.g593.t1">
    <property type="protein sequence ID" value="PSU_v2.g593.t1"/>
    <property type="gene ID" value="PSU_v2.g593"/>
</dbReference>
<sequence>MLIISNIPSQIFHNNLYHFGFGEKGFNYFWEFVIFATFFNILARIFNQCNFYLVGAFGFLVLSFTQLVCSLIFIRHLIIGFSSRQSRGKQLLINNY</sequence>
<feature type="transmembrane region" description="Helical" evidence="1">
    <location>
        <begin position="52"/>
        <end position="74"/>
    </location>
</feature>
<feature type="transmembrane region" description="Helical" evidence="1">
    <location>
        <begin position="28"/>
        <end position="46"/>
    </location>
</feature>
<organism evidence="2 3">
    <name type="scientific">Panagrolaimus superbus</name>
    <dbReference type="NCBI Taxonomy" id="310955"/>
    <lineage>
        <taxon>Eukaryota</taxon>
        <taxon>Metazoa</taxon>
        <taxon>Ecdysozoa</taxon>
        <taxon>Nematoda</taxon>
        <taxon>Chromadorea</taxon>
        <taxon>Rhabditida</taxon>
        <taxon>Tylenchina</taxon>
        <taxon>Panagrolaimomorpha</taxon>
        <taxon>Panagrolaimoidea</taxon>
        <taxon>Panagrolaimidae</taxon>
        <taxon>Panagrolaimus</taxon>
    </lineage>
</organism>
<evidence type="ECO:0000313" key="3">
    <source>
        <dbReference type="WBParaSite" id="PSU_v2.g593.t1"/>
    </source>
</evidence>
<name>A0A914YZK7_9BILA</name>
<proteinExistence type="predicted"/>